<keyword evidence="2" id="KW-0964">Secreted</keyword>
<dbReference type="Proteomes" id="UP000264883">
    <property type="component" value="Chromosome"/>
</dbReference>
<dbReference type="Pfam" id="PF00149">
    <property type="entry name" value="Metallophos"/>
    <property type="match status" value="1"/>
</dbReference>
<feature type="signal peptide" evidence="5">
    <location>
        <begin position="1"/>
        <end position="23"/>
    </location>
</feature>
<dbReference type="Pfam" id="PF00746">
    <property type="entry name" value="Gram_pos_anchor"/>
    <property type="match status" value="1"/>
</dbReference>
<dbReference type="Gene3D" id="3.60.21.10">
    <property type="match status" value="1"/>
</dbReference>
<dbReference type="RefSeq" id="WP_119864572.1">
    <property type="nucleotide sequence ID" value="NZ_CP016786.1"/>
</dbReference>
<dbReference type="PRINTS" id="PR01607">
    <property type="entry name" value="APYRASEFAMLY"/>
</dbReference>
<dbReference type="PANTHER" id="PTHR11575">
    <property type="entry name" value="5'-NUCLEOTIDASE-RELATED"/>
    <property type="match status" value="1"/>
</dbReference>
<evidence type="ECO:0000313" key="10">
    <source>
        <dbReference type="Proteomes" id="UP000264883"/>
    </source>
</evidence>
<dbReference type="GO" id="GO:0030288">
    <property type="term" value="C:outer membrane-bounded periplasmic space"/>
    <property type="evidence" value="ECO:0007669"/>
    <property type="project" value="TreeGrafter"/>
</dbReference>
<dbReference type="InterPro" id="IPR029052">
    <property type="entry name" value="Metallo-depent_PP-like"/>
</dbReference>
<dbReference type="Gene3D" id="3.90.780.10">
    <property type="entry name" value="5'-Nucleotidase, C-terminal domain"/>
    <property type="match status" value="1"/>
</dbReference>
<evidence type="ECO:0000313" key="9">
    <source>
        <dbReference type="EMBL" id="ASW42439.1"/>
    </source>
</evidence>
<dbReference type="EMBL" id="CP016786">
    <property type="protein sequence ID" value="ASW42439.1"/>
    <property type="molecule type" value="Genomic_DNA"/>
</dbReference>
<evidence type="ECO:0000256" key="3">
    <source>
        <dbReference type="ARBA" id="ARBA00022729"/>
    </source>
</evidence>
<dbReference type="InterPro" id="IPR006179">
    <property type="entry name" value="5_nucleotidase/apyrase"/>
</dbReference>
<dbReference type="SUPFAM" id="SSF55816">
    <property type="entry name" value="5'-nucleotidase (syn. UDP-sugar hydrolase), C-terminal domain"/>
    <property type="match status" value="1"/>
</dbReference>
<dbReference type="PROSITE" id="PS50847">
    <property type="entry name" value="GRAM_POS_ANCHORING"/>
    <property type="match status" value="1"/>
</dbReference>
<evidence type="ECO:0000256" key="6">
    <source>
        <dbReference type="SAM" id="MobiDB-lite"/>
    </source>
</evidence>
<protein>
    <recommendedName>
        <fullName evidence="8">Gram-positive cocci surface proteins LPxTG domain-containing protein</fullName>
    </recommendedName>
</protein>
<dbReference type="AlphaFoldDB" id="A0A343JA81"/>
<sequence>MKKLLKSRLFSSFLALIMTLGLITVKTKEVKAETEDQIVTSEANIEEENNKAALEKGSVDITILHTNDTHGRVKADSSIIGIDTISAIKKSINNSILVDVGDTLHGLPFATMNKGEDIVALMKLAGYDVMTPGNHDFNYGYERLLELADMASTGLNSFPIISANVIKDNTTLLDANYIKEVDGVKLGFFGLTTPETAFKTNPNNVKGLEFASPIESAKKQVEELKAKGADIIVALAHIGTDESSEIVSTMIAKEVEGIDIIIDGHSHSNYPTGFEADNGTLIVSTGEYGANLGQVIITFNKDTNKITNKIASLIPKATAATQNPDEIVAQKIEEINEAQNAILSKVVGVSKVVLDGARENVRTGETNLGNLITDAMLYVTGAEIAITNGGGIRATINAGEITKQDVVSVLPFGNFIVTKYLTGAQIKDILEHGVKDYPATAGHFPHVAGINFVFDAEKAPGERIVSIKINGKDIDMDAKYLVAANDFMAAGGDDYPHFKDVKTENEFQALDEALEEYIKYLGEVNYSKEDRIAVGKAENPVENPEETEKPEEPKNPVENPEKPQDPQENNEIPGEGNELPYTGGNNPMYLLSLGLFITAIGSLLIVDRRKKAAEK</sequence>
<feature type="domain" description="Gram-positive cocci surface proteins LPxTG" evidence="8">
    <location>
        <begin position="579"/>
        <end position="615"/>
    </location>
</feature>
<evidence type="ECO:0000256" key="2">
    <source>
        <dbReference type="ARBA" id="ARBA00022525"/>
    </source>
</evidence>
<dbReference type="SUPFAM" id="SSF56300">
    <property type="entry name" value="Metallo-dependent phosphatases"/>
    <property type="match status" value="1"/>
</dbReference>
<keyword evidence="5" id="KW-0547">Nucleotide-binding</keyword>
<organism evidence="9 10">
    <name type="scientific">Clostridium isatidis</name>
    <dbReference type="NCBI Taxonomy" id="182773"/>
    <lineage>
        <taxon>Bacteria</taxon>
        <taxon>Bacillati</taxon>
        <taxon>Bacillota</taxon>
        <taxon>Clostridia</taxon>
        <taxon>Eubacteriales</taxon>
        <taxon>Clostridiaceae</taxon>
        <taxon>Clostridium</taxon>
    </lineage>
</organism>
<keyword evidence="7" id="KW-0812">Transmembrane</keyword>
<dbReference type="GO" id="GO:0046872">
    <property type="term" value="F:metal ion binding"/>
    <property type="evidence" value="ECO:0007669"/>
    <property type="project" value="InterPro"/>
</dbReference>
<keyword evidence="7" id="KW-1133">Transmembrane helix</keyword>
<dbReference type="PANTHER" id="PTHR11575:SF24">
    <property type="entry name" value="5'-NUCLEOTIDASE"/>
    <property type="match status" value="1"/>
</dbReference>
<keyword evidence="5" id="KW-0378">Hydrolase</keyword>
<feature type="transmembrane region" description="Helical" evidence="7">
    <location>
        <begin position="588"/>
        <end position="606"/>
    </location>
</feature>
<dbReference type="InterPro" id="IPR004843">
    <property type="entry name" value="Calcineurin-like_PHP"/>
</dbReference>
<feature type="chain" id="PRO_5039755255" description="Gram-positive cocci surface proteins LPxTG domain-containing protein" evidence="5">
    <location>
        <begin position="24"/>
        <end position="615"/>
    </location>
</feature>
<name>A0A343JA81_9CLOT</name>
<evidence type="ECO:0000256" key="4">
    <source>
        <dbReference type="ARBA" id="ARBA00023088"/>
    </source>
</evidence>
<dbReference type="KEGG" id="cia:BEN51_02755"/>
<gene>
    <name evidence="9" type="ORF">BEN51_02755</name>
</gene>
<keyword evidence="7" id="KW-0472">Membrane</keyword>
<dbReference type="InterPro" id="IPR008334">
    <property type="entry name" value="5'-Nucleotdase_C"/>
</dbReference>
<dbReference type="NCBIfam" id="TIGR01167">
    <property type="entry name" value="LPXTG_anchor"/>
    <property type="match status" value="1"/>
</dbReference>
<dbReference type="GO" id="GO:0009166">
    <property type="term" value="P:nucleotide catabolic process"/>
    <property type="evidence" value="ECO:0007669"/>
    <property type="project" value="InterPro"/>
</dbReference>
<comment type="similarity">
    <text evidence="5">Belongs to the 5'-nucleotidase family.</text>
</comment>
<feature type="region of interest" description="Disordered" evidence="6">
    <location>
        <begin position="535"/>
        <end position="584"/>
    </location>
</feature>
<evidence type="ECO:0000256" key="5">
    <source>
        <dbReference type="RuleBase" id="RU362119"/>
    </source>
</evidence>
<dbReference type="PROSITE" id="PS00785">
    <property type="entry name" value="5_NUCLEOTIDASE_1"/>
    <property type="match status" value="1"/>
</dbReference>
<keyword evidence="1" id="KW-0134">Cell wall</keyword>
<dbReference type="OrthoDB" id="9800780at2"/>
<dbReference type="GO" id="GO:0000166">
    <property type="term" value="F:nucleotide binding"/>
    <property type="evidence" value="ECO:0007669"/>
    <property type="project" value="UniProtKB-KW"/>
</dbReference>
<keyword evidence="4" id="KW-0572">Peptidoglycan-anchor</keyword>
<proteinExistence type="inferred from homology"/>
<dbReference type="InterPro" id="IPR019931">
    <property type="entry name" value="LPXTG_anchor"/>
</dbReference>
<dbReference type="GO" id="GO:0016788">
    <property type="term" value="F:hydrolase activity, acting on ester bonds"/>
    <property type="evidence" value="ECO:0007669"/>
    <property type="project" value="InterPro"/>
</dbReference>
<keyword evidence="3 5" id="KW-0732">Signal</keyword>
<evidence type="ECO:0000256" key="1">
    <source>
        <dbReference type="ARBA" id="ARBA00022512"/>
    </source>
</evidence>
<feature type="compositionally biased region" description="Basic and acidic residues" evidence="6">
    <location>
        <begin position="546"/>
        <end position="565"/>
    </location>
</feature>
<keyword evidence="10" id="KW-1185">Reference proteome</keyword>
<reference evidence="9 10" key="1">
    <citation type="submission" date="2016-08" db="EMBL/GenBank/DDBJ databases">
        <title>Complete Genome Sequence Of The Indigo Reducing Clostridium isatidis DSM15098.</title>
        <authorList>
            <person name="Little G.T."/>
            <person name="Minton N.P."/>
        </authorList>
    </citation>
    <scope>NUCLEOTIDE SEQUENCE [LARGE SCALE GENOMIC DNA]</scope>
    <source>
        <strain evidence="9 10">DSM 15098</strain>
    </source>
</reference>
<dbReference type="InterPro" id="IPR006146">
    <property type="entry name" value="5'-Nucleotdase_CS"/>
</dbReference>
<dbReference type="Pfam" id="PF02872">
    <property type="entry name" value="5_nucleotid_C"/>
    <property type="match status" value="1"/>
</dbReference>
<accession>A0A343JA81</accession>
<dbReference type="InterPro" id="IPR036907">
    <property type="entry name" value="5'-Nucleotdase_C_sf"/>
</dbReference>
<evidence type="ECO:0000259" key="8">
    <source>
        <dbReference type="PROSITE" id="PS50847"/>
    </source>
</evidence>
<evidence type="ECO:0000256" key="7">
    <source>
        <dbReference type="SAM" id="Phobius"/>
    </source>
</evidence>